<keyword evidence="4" id="KW-1185">Reference proteome</keyword>
<feature type="region of interest" description="Disordered" evidence="1">
    <location>
        <begin position="394"/>
        <end position="427"/>
    </location>
</feature>
<dbReference type="InterPro" id="IPR004045">
    <property type="entry name" value="Glutathione_S-Trfase_N"/>
</dbReference>
<protein>
    <submittedName>
        <fullName evidence="3">Glutathione S-transferase 1 (GST class-sigma)</fullName>
    </submittedName>
</protein>
<proteinExistence type="predicted"/>
<dbReference type="Proteomes" id="UP001642464">
    <property type="component" value="Unassembled WGS sequence"/>
</dbReference>
<dbReference type="InterPro" id="IPR050213">
    <property type="entry name" value="GST_superfamily"/>
</dbReference>
<dbReference type="PANTHER" id="PTHR11571">
    <property type="entry name" value="GLUTATHIONE S-TRANSFERASE"/>
    <property type="match status" value="1"/>
</dbReference>
<feature type="domain" description="GST N-terminal" evidence="2">
    <location>
        <begin position="12"/>
        <end position="90"/>
    </location>
</feature>
<accession>A0ABP0PYK0</accession>
<evidence type="ECO:0000313" key="3">
    <source>
        <dbReference type="EMBL" id="CAK9080752.1"/>
    </source>
</evidence>
<dbReference type="Gene3D" id="1.20.1050.10">
    <property type="match status" value="1"/>
</dbReference>
<dbReference type="EMBL" id="CAXAMM010038769">
    <property type="protein sequence ID" value="CAK9080752.1"/>
    <property type="molecule type" value="Genomic_DNA"/>
</dbReference>
<name>A0ABP0PYK0_9DINO</name>
<comment type="caution">
    <text evidence="3">The sequence shown here is derived from an EMBL/GenBank/DDBJ whole genome shotgun (WGS) entry which is preliminary data.</text>
</comment>
<gene>
    <name evidence="3" type="ORF">SCF082_LOCUS38474</name>
</gene>
<dbReference type="SUPFAM" id="SSF52833">
    <property type="entry name" value="Thioredoxin-like"/>
    <property type="match status" value="1"/>
</dbReference>
<dbReference type="PROSITE" id="PS50404">
    <property type="entry name" value="GST_NTER"/>
    <property type="match status" value="1"/>
</dbReference>
<dbReference type="CDD" id="cd03039">
    <property type="entry name" value="GST_N_Sigma_like"/>
    <property type="match status" value="1"/>
</dbReference>
<reference evidence="3 4" key="1">
    <citation type="submission" date="2024-02" db="EMBL/GenBank/DDBJ databases">
        <authorList>
            <person name="Chen Y."/>
            <person name="Shah S."/>
            <person name="Dougan E. K."/>
            <person name="Thang M."/>
            <person name="Chan C."/>
        </authorList>
    </citation>
    <scope>NUCLEOTIDE SEQUENCE [LARGE SCALE GENOMIC DNA]</scope>
</reference>
<evidence type="ECO:0000256" key="1">
    <source>
        <dbReference type="SAM" id="MobiDB-lite"/>
    </source>
</evidence>
<evidence type="ECO:0000259" key="2">
    <source>
        <dbReference type="PROSITE" id="PS50404"/>
    </source>
</evidence>
<evidence type="ECO:0000313" key="4">
    <source>
        <dbReference type="Proteomes" id="UP001642464"/>
    </source>
</evidence>
<dbReference type="InterPro" id="IPR036249">
    <property type="entry name" value="Thioredoxin-like_sf"/>
</dbReference>
<dbReference type="Pfam" id="PF02798">
    <property type="entry name" value="GST_N"/>
    <property type="match status" value="1"/>
</dbReference>
<sequence>FEGFSVPQRPKGKLVLKYFDIAGRGEPIRLILALGEYSFQDQRLRGDEWGAKEKEEAPFRQLPVLWIDGVPLAQTKAILRYLGRVTSFKGKCLYPCDPYVAAKVDEVMDSFDDLWILLAPTYRIQNQAQKEQARQRLFDTDGEARGLIQIFEGILAKSTNGYVIPQVILGSLCMAMGHDEPPRTFPTLPNTKQGLLRVLRSTVASAPANRSRIPNGCKPCSVPFETTLWDSISPEENLRTFGLEIPDGKSLRECREILHRAYLERMKRYDLLVAQQQREVLRAATKKATVIYTRTVDRAASFLNTKKDLEERSQLKKEKLLSALTKKAPADFLNDAIDKRIAMAQKPKRGEISRASQPAVESAAAFVSTTSSVTMSKDDFAPFVSEAPADDKRAAKKFPGLGKGKGKGKSRAASHFQTKGQRDKAKASPTVSGMMVYMGGLSLPICTLWPRMGLKYPRTGPFAAVYADKDGGFALENAVLSQIDMPQNDELVVQPDSLLHDMVPEYVSACQSVGDALGDDDLTTVLLSSLQKGSPQPGGDPQISGA</sequence>
<feature type="non-terminal residue" evidence="3">
    <location>
        <position position="1"/>
    </location>
</feature>
<organism evidence="3 4">
    <name type="scientific">Durusdinium trenchii</name>
    <dbReference type="NCBI Taxonomy" id="1381693"/>
    <lineage>
        <taxon>Eukaryota</taxon>
        <taxon>Sar</taxon>
        <taxon>Alveolata</taxon>
        <taxon>Dinophyceae</taxon>
        <taxon>Suessiales</taxon>
        <taxon>Symbiodiniaceae</taxon>
        <taxon>Durusdinium</taxon>
    </lineage>
</organism>
<dbReference type="Gene3D" id="3.40.30.10">
    <property type="entry name" value="Glutaredoxin"/>
    <property type="match status" value="1"/>
</dbReference>